<dbReference type="GO" id="GO:0005737">
    <property type="term" value="C:cytoplasm"/>
    <property type="evidence" value="ECO:0007669"/>
    <property type="project" value="TreeGrafter"/>
</dbReference>
<dbReference type="Proteomes" id="UP000026961">
    <property type="component" value="Chromosome 11"/>
</dbReference>
<dbReference type="Pfam" id="PF13001">
    <property type="entry name" value="ECM29_N"/>
    <property type="match status" value="1"/>
</dbReference>
<organism evidence="3">
    <name type="scientific">Oryza glumipatula</name>
    <dbReference type="NCBI Taxonomy" id="40148"/>
    <lineage>
        <taxon>Eukaryota</taxon>
        <taxon>Viridiplantae</taxon>
        <taxon>Streptophyta</taxon>
        <taxon>Embryophyta</taxon>
        <taxon>Tracheophyta</taxon>
        <taxon>Spermatophyta</taxon>
        <taxon>Magnoliopsida</taxon>
        <taxon>Liliopsida</taxon>
        <taxon>Poales</taxon>
        <taxon>Poaceae</taxon>
        <taxon>BOP clade</taxon>
        <taxon>Oryzoideae</taxon>
        <taxon>Oryzeae</taxon>
        <taxon>Oryzinae</taxon>
        <taxon>Oryza</taxon>
    </lineage>
</organism>
<protein>
    <recommendedName>
        <fullName evidence="2">Proteasome component Ecm29 N-terminal domain-containing protein</fullName>
    </recommendedName>
</protein>
<name>A0A0E0BF14_9ORYZ</name>
<reference evidence="3" key="1">
    <citation type="submission" date="2015-04" db="UniProtKB">
        <authorList>
            <consortium name="EnsemblPlants"/>
        </authorList>
    </citation>
    <scope>IDENTIFICATION</scope>
</reference>
<dbReference type="GO" id="GO:0043248">
    <property type="term" value="P:proteasome assembly"/>
    <property type="evidence" value="ECO:0007669"/>
    <property type="project" value="InterPro"/>
</dbReference>
<dbReference type="GO" id="GO:0005634">
    <property type="term" value="C:nucleus"/>
    <property type="evidence" value="ECO:0007669"/>
    <property type="project" value="TreeGrafter"/>
</dbReference>
<accession>A0A0E0BF14</accession>
<dbReference type="AlphaFoldDB" id="A0A0E0BF14"/>
<proteinExistence type="predicted"/>
<dbReference type="Gramene" id="OGLUM11G01990.1">
    <property type="protein sequence ID" value="OGLUM11G01990.1"/>
    <property type="gene ID" value="OGLUM11G01990"/>
</dbReference>
<dbReference type="PANTHER" id="PTHR23346">
    <property type="entry name" value="TRANSLATIONAL ACTIVATOR GCN1-RELATED"/>
    <property type="match status" value="1"/>
</dbReference>
<dbReference type="HOGENOM" id="CLU_1362289_0_0_1"/>
<reference evidence="3" key="2">
    <citation type="submission" date="2018-05" db="EMBL/GenBank/DDBJ databases">
        <title>OgluRS3 (Oryza glumaepatula Reference Sequence Version 3).</title>
        <authorList>
            <person name="Zhang J."/>
            <person name="Kudrna D."/>
            <person name="Lee S."/>
            <person name="Talag J."/>
            <person name="Welchert J."/>
            <person name="Wing R.A."/>
        </authorList>
    </citation>
    <scope>NUCLEOTIDE SEQUENCE [LARGE SCALE GENOMIC DNA]</scope>
</reference>
<dbReference type="GO" id="GO:0036503">
    <property type="term" value="P:ERAD pathway"/>
    <property type="evidence" value="ECO:0007669"/>
    <property type="project" value="TreeGrafter"/>
</dbReference>
<sequence>MEFTVWVFKHAANDQLKLIGPVILSGILRSLDGSSTTEADSSSRDIKVFAYQAIGLLATRMPNLFSNKTDMAIRLFTALRLEEQSLRLTIQEAATALATAYKGASVVILKDLEALLLENSQMEQSEVRFSAVRWATTLYDMKHCPSRYICMLGASDVKLDIREMALTGLNLLNDERESSAIATDSNYPDIVDMPTASIATL</sequence>
<dbReference type="InterPro" id="IPR016024">
    <property type="entry name" value="ARM-type_fold"/>
</dbReference>
<dbReference type="eggNOG" id="KOG0915">
    <property type="taxonomic scope" value="Eukaryota"/>
</dbReference>
<evidence type="ECO:0000256" key="1">
    <source>
        <dbReference type="ARBA" id="ARBA00022737"/>
    </source>
</evidence>
<dbReference type="SUPFAM" id="SSF48371">
    <property type="entry name" value="ARM repeat"/>
    <property type="match status" value="1"/>
</dbReference>
<dbReference type="EnsemblPlants" id="OGLUM11G01990.1">
    <property type="protein sequence ID" value="OGLUM11G01990.1"/>
    <property type="gene ID" value="OGLUM11G01990"/>
</dbReference>
<dbReference type="PANTHER" id="PTHR23346:SF19">
    <property type="entry name" value="PROTEASOME ADAPTER AND SCAFFOLD PROTEIN ECM29"/>
    <property type="match status" value="1"/>
</dbReference>
<dbReference type="GO" id="GO:0060090">
    <property type="term" value="F:molecular adaptor activity"/>
    <property type="evidence" value="ECO:0007669"/>
    <property type="project" value="InterPro"/>
</dbReference>
<evidence type="ECO:0000313" key="3">
    <source>
        <dbReference type="EnsemblPlants" id="OGLUM11G01990.1"/>
    </source>
</evidence>
<dbReference type="InterPro" id="IPR024372">
    <property type="entry name" value="Ecm29_N"/>
</dbReference>
<evidence type="ECO:0000259" key="2">
    <source>
        <dbReference type="Pfam" id="PF13001"/>
    </source>
</evidence>
<evidence type="ECO:0000313" key="4">
    <source>
        <dbReference type="Proteomes" id="UP000026961"/>
    </source>
</evidence>
<dbReference type="STRING" id="40148.A0A0E0BF14"/>
<feature type="domain" description="Proteasome component Ecm29 N-terminal" evidence="2">
    <location>
        <begin position="1"/>
        <end position="153"/>
    </location>
</feature>
<keyword evidence="1" id="KW-0677">Repeat</keyword>
<keyword evidence="4" id="KW-1185">Reference proteome</keyword>